<dbReference type="InterPro" id="IPR006059">
    <property type="entry name" value="SBP"/>
</dbReference>
<dbReference type="SUPFAM" id="SSF53850">
    <property type="entry name" value="Periplasmic binding protein-like II"/>
    <property type="match status" value="1"/>
</dbReference>
<dbReference type="Gene3D" id="3.40.190.10">
    <property type="entry name" value="Periplasmic binding protein-like II"/>
    <property type="match status" value="2"/>
</dbReference>
<organism evidence="3 4">
    <name type="scientific">Demequina lutea</name>
    <dbReference type="NCBI Taxonomy" id="431489"/>
    <lineage>
        <taxon>Bacteria</taxon>
        <taxon>Bacillati</taxon>
        <taxon>Actinomycetota</taxon>
        <taxon>Actinomycetes</taxon>
        <taxon>Micrococcales</taxon>
        <taxon>Demequinaceae</taxon>
        <taxon>Demequina</taxon>
    </lineage>
</organism>
<dbReference type="AlphaFoldDB" id="A0A7Y9Z755"/>
<dbReference type="Proteomes" id="UP000547973">
    <property type="component" value="Unassembled WGS sequence"/>
</dbReference>
<accession>A0A7Y9Z755</accession>
<evidence type="ECO:0000256" key="2">
    <source>
        <dbReference type="SAM" id="SignalP"/>
    </source>
</evidence>
<keyword evidence="4" id="KW-1185">Reference proteome</keyword>
<gene>
    <name evidence="3" type="ORF">BKA03_000113</name>
</gene>
<evidence type="ECO:0000313" key="3">
    <source>
        <dbReference type="EMBL" id="NYI39994.1"/>
    </source>
</evidence>
<dbReference type="EMBL" id="JACBZO010000001">
    <property type="protein sequence ID" value="NYI39994.1"/>
    <property type="molecule type" value="Genomic_DNA"/>
</dbReference>
<keyword evidence="1 2" id="KW-0732">Signal</keyword>
<proteinExistence type="predicted"/>
<sequence>MNVITRWTALGGAAAVLVGLTGCAGTASASTSVAAKAAVEPLVLYAAEGFDSVAAKAFTAKTGIPVKLVDDSTGPLLTKIQAEKNNPQWSLLWVDGDTAFAALDQQGMLAPYAAKGDFNDVGKAIIPSDNSYTPTGTTVMSALIYNAAKVTTVPATYDDLLGSAYAGKVGMNDPAQSGPTYPFVAGLMNQLGGQTGGVAAGEAYLTKLKANGLQVFPTNGDTLHAIETGQIDFGLIQSSAAIGEALKVKPTADFEPKIAYLPKSTLLPSVIGIDKGASPVQQAEAKKFIDYVVSPEGQAVMLTGDPTGDSLFWPVVTGTKSLPGLPAFPTAYQSIDPAFWGPLQSQVVTWFESNIK</sequence>
<protein>
    <submittedName>
        <fullName evidence="3">Iron(III) transport system substrate-binding protein</fullName>
    </submittedName>
</protein>
<dbReference type="RefSeq" id="WP_062075688.1">
    <property type="nucleotide sequence ID" value="NZ_BBRC01000012.1"/>
</dbReference>
<reference evidence="3 4" key="1">
    <citation type="submission" date="2020-07" db="EMBL/GenBank/DDBJ databases">
        <title>Sequencing the genomes of 1000 actinobacteria strains.</title>
        <authorList>
            <person name="Klenk H.-P."/>
        </authorList>
    </citation>
    <scope>NUCLEOTIDE SEQUENCE [LARGE SCALE GENOMIC DNA]</scope>
    <source>
        <strain evidence="3 4">DSM 19970</strain>
    </source>
</reference>
<name>A0A7Y9Z755_9MICO</name>
<dbReference type="PROSITE" id="PS51257">
    <property type="entry name" value="PROKAR_LIPOPROTEIN"/>
    <property type="match status" value="1"/>
</dbReference>
<comment type="caution">
    <text evidence="3">The sequence shown here is derived from an EMBL/GenBank/DDBJ whole genome shotgun (WGS) entry which is preliminary data.</text>
</comment>
<feature type="chain" id="PRO_5031006129" evidence="2">
    <location>
        <begin position="30"/>
        <end position="356"/>
    </location>
</feature>
<dbReference type="PANTHER" id="PTHR30006">
    <property type="entry name" value="THIAMINE-BINDING PERIPLASMIC PROTEIN-RELATED"/>
    <property type="match status" value="1"/>
</dbReference>
<evidence type="ECO:0000313" key="4">
    <source>
        <dbReference type="Proteomes" id="UP000547973"/>
    </source>
</evidence>
<evidence type="ECO:0000256" key="1">
    <source>
        <dbReference type="ARBA" id="ARBA00022729"/>
    </source>
</evidence>
<dbReference type="Pfam" id="PF13416">
    <property type="entry name" value="SBP_bac_8"/>
    <property type="match status" value="1"/>
</dbReference>
<feature type="signal peptide" evidence="2">
    <location>
        <begin position="1"/>
        <end position="29"/>
    </location>
</feature>